<organism evidence="2 3">
    <name type="scientific">Streptomyces phage Celia</name>
    <dbReference type="NCBI Taxonomy" id="2590946"/>
    <lineage>
        <taxon>Viruses</taxon>
        <taxon>Duplodnaviria</taxon>
        <taxon>Heunggongvirae</taxon>
        <taxon>Uroviricota</taxon>
        <taxon>Caudoviricetes</taxon>
        <taxon>Arquatrovirinae</taxon>
        <taxon>Celiavirus</taxon>
        <taxon>Celiavirus celia</taxon>
    </lineage>
</organism>
<name>A0A516KRB8_9CAUD</name>
<feature type="region of interest" description="Disordered" evidence="1">
    <location>
        <begin position="95"/>
        <end position="132"/>
    </location>
</feature>
<dbReference type="EMBL" id="MN062705">
    <property type="protein sequence ID" value="QDP44237.1"/>
    <property type="molecule type" value="Genomic_DNA"/>
</dbReference>
<dbReference type="KEGG" id="vg:64470515"/>
<gene>
    <name evidence="2" type="primary">34</name>
    <name evidence="2" type="ORF">SEA_CELIA_34</name>
</gene>
<keyword evidence="3" id="KW-1185">Reference proteome</keyword>
<evidence type="ECO:0000313" key="3">
    <source>
        <dbReference type="Proteomes" id="UP000317273"/>
    </source>
</evidence>
<evidence type="ECO:0000313" key="2">
    <source>
        <dbReference type="EMBL" id="QDP44237.1"/>
    </source>
</evidence>
<dbReference type="RefSeq" id="YP_010054598.1">
    <property type="nucleotide sequence ID" value="NC_054655.1"/>
</dbReference>
<proteinExistence type="predicted"/>
<sequence length="181" mass="18802">MDIITDREENDSVRETTVTIKYGKGYDETWAVFKGSPDEVREDIVDYFGFDRDSVAGLTLNQLVINATQVAHGGGNAAASLGAVALPKAAAASTPAAAPAPQSALAASTDDPWAAAGQPASSPAPAAPPAQPEANPIFELIENCKSVDELKKLWATNQAAFADDSVMTAWKAKGRSLKSAA</sequence>
<accession>A0A516KRB8</accession>
<protein>
    <submittedName>
        <fullName evidence="2">Uncharacterized protein</fullName>
    </submittedName>
</protein>
<feature type="compositionally biased region" description="Low complexity" evidence="1">
    <location>
        <begin position="95"/>
        <end position="124"/>
    </location>
</feature>
<evidence type="ECO:0000256" key="1">
    <source>
        <dbReference type="SAM" id="MobiDB-lite"/>
    </source>
</evidence>
<reference evidence="2 3" key="1">
    <citation type="submission" date="2019-06" db="EMBL/GenBank/DDBJ databases">
        <authorList>
            <person name="Lopez J."/>
            <person name="Ball K.N."/>
            <person name="Bhuiyan S."/>
            <person name="Nayek S."/>
            <person name="Sivoravong A."/>
            <person name="Hughes L.E."/>
            <person name="Garlena R.A."/>
            <person name="Russell D.A."/>
            <person name="Pope W.H."/>
            <person name="Jacobs-Sera D."/>
            <person name="Hatfull G.F."/>
        </authorList>
    </citation>
    <scope>NUCLEOTIDE SEQUENCE [LARGE SCALE GENOMIC DNA]</scope>
</reference>
<dbReference type="Proteomes" id="UP000317273">
    <property type="component" value="Segment"/>
</dbReference>
<dbReference type="GeneID" id="64470515"/>